<dbReference type="EMBL" id="JAEVFJ010000043">
    <property type="protein sequence ID" value="KAH8085938.1"/>
    <property type="molecule type" value="Genomic_DNA"/>
</dbReference>
<proteinExistence type="predicted"/>
<keyword evidence="1" id="KW-0812">Transmembrane</keyword>
<keyword evidence="3" id="KW-1185">Reference proteome</keyword>
<dbReference type="AlphaFoldDB" id="A0A8K0XL06"/>
<evidence type="ECO:0000256" key="1">
    <source>
        <dbReference type="SAM" id="Phobius"/>
    </source>
</evidence>
<gene>
    <name evidence="2" type="ORF">BXZ70DRAFT_553402</name>
</gene>
<feature type="transmembrane region" description="Helical" evidence="1">
    <location>
        <begin position="20"/>
        <end position="41"/>
    </location>
</feature>
<accession>A0A8K0XL06</accession>
<comment type="caution">
    <text evidence="2">The sequence shown here is derived from an EMBL/GenBank/DDBJ whole genome shotgun (WGS) entry which is preliminary data.</text>
</comment>
<evidence type="ECO:0000313" key="3">
    <source>
        <dbReference type="Proteomes" id="UP000813824"/>
    </source>
</evidence>
<reference evidence="2" key="1">
    <citation type="journal article" date="2021" name="New Phytol.">
        <title>Evolutionary innovations through gain and loss of genes in the ectomycorrhizal Boletales.</title>
        <authorList>
            <person name="Wu G."/>
            <person name="Miyauchi S."/>
            <person name="Morin E."/>
            <person name="Kuo A."/>
            <person name="Drula E."/>
            <person name="Varga T."/>
            <person name="Kohler A."/>
            <person name="Feng B."/>
            <person name="Cao Y."/>
            <person name="Lipzen A."/>
            <person name="Daum C."/>
            <person name="Hundley H."/>
            <person name="Pangilinan J."/>
            <person name="Johnson J."/>
            <person name="Barry K."/>
            <person name="LaButti K."/>
            <person name="Ng V."/>
            <person name="Ahrendt S."/>
            <person name="Min B."/>
            <person name="Choi I.G."/>
            <person name="Park H."/>
            <person name="Plett J.M."/>
            <person name="Magnuson J."/>
            <person name="Spatafora J.W."/>
            <person name="Nagy L.G."/>
            <person name="Henrissat B."/>
            <person name="Grigoriev I.V."/>
            <person name="Yang Z.L."/>
            <person name="Xu J."/>
            <person name="Martin F.M."/>
        </authorList>
    </citation>
    <scope>NUCLEOTIDE SEQUENCE</scope>
    <source>
        <strain evidence="2">KKN 215</strain>
    </source>
</reference>
<organism evidence="2 3">
    <name type="scientific">Cristinia sonorae</name>
    <dbReference type="NCBI Taxonomy" id="1940300"/>
    <lineage>
        <taxon>Eukaryota</taxon>
        <taxon>Fungi</taxon>
        <taxon>Dikarya</taxon>
        <taxon>Basidiomycota</taxon>
        <taxon>Agaricomycotina</taxon>
        <taxon>Agaricomycetes</taxon>
        <taxon>Agaricomycetidae</taxon>
        <taxon>Agaricales</taxon>
        <taxon>Pleurotineae</taxon>
        <taxon>Stephanosporaceae</taxon>
        <taxon>Cristinia</taxon>
    </lineage>
</organism>
<sequence>MKEKGIIRTNPRTLVEAARIFPRALADMGGCICICCIFWILGTEEDPGAAPSWEDRERVLGGEEGRKEGLVAPFVVVAVGFAASCSCHSSWRISRSCLMELGAGQQVRVGQRRTNAPGYRPPREFL</sequence>
<name>A0A8K0XL06_9AGAR</name>
<keyword evidence="1" id="KW-1133">Transmembrane helix</keyword>
<protein>
    <submittedName>
        <fullName evidence="2">Uncharacterized protein</fullName>
    </submittedName>
</protein>
<dbReference type="Proteomes" id="UP000813824">
    <property type="component" value="Unassembled WGS sequence"/>
</dbReference>
<evidence type="ECO:0000313" key="2">
    <source>
        <dbReference type="EMBL" id="KAH8085938.1"/>
    </source>
</evidence>
<keyword evidence="1" id="KW-0472">Membrane</keyword>
<feature type="transmembrane region" description="Helical" evidence="1">
    <location>
        <begin position="70"/>
        <end position="91"/>
    </location>
</feature>